<evidence type="ECO:0000313" key="14">
    <source>
        <dbReference type="EMBL" id="CDP33981.1"/>
    </source>
</evidence>
<dbReference type="SUPFAM" id="SSF52402">
    <property type="entry name" value="Adenine nucleotide alpha hydrolases-like"/>
    <property type="match status" value="1"/>
</dbReference>
<evidence type="ECO:0000256" key="2">
    <source>
        <dbReference type="ARBA" id="ARBA00012393"/>
    </source>
</evidence>
<name>A0A060T460_BLAAD</name>
<evidence type="ECO:0000256" key="11">
    <source>
        <dbReference type="ARBA" id="ARBA00031871"/>
    </source>
</evidence>
<dbReference type="Pfam" id="PF01507">
    <property type="entry name" value="PAPS_reduct"/>
    <property type="match status" value="1"/>
</dbReference>
<evidence type="ECO:0000259" key="13">
    <source>
        <dbReference type="Pfam" id="PF01507"/>
    </source>
</evidence>
<protein>
    <recommendedName>
        <fullName evidence="2">FAD synthase</fullName>
        <ecNumber evidence="2">2.7.7.2</ecNumber>
    </recommendedName>
    <alternativeName>
        <fullName evidence="10">FAD pyrophosphorylase</fullName>
    </alternativeName>
    <alternativeName>
        <fullName evidence="11">FMN adenylyltransferase</fullName>
    </alternativeName>
</protein>
<dbReference type="PANTHER" id="PTHR23293:SF9">
    <property type="entry name" value="FAD SYNTHASE"/>
    <property type="match status" value="1"/>
</dbReference>
<evidence type="ECO:0000256" key="12">
    <source>
        <dbReference type="ARBA" id="ARBA00049494"/>
    </source>
</evidence>
<dbReference type="InterPro" id="IPR002500">
    <property type="entry name" value="PAPS_reduct_dom"/>
</dbReference>
<keyword evidence="9" id="KW-0067">ATP-binding</keyword>
<gene>
    <name evidence="14" type="ORF">GNLVRS02_ARAD1C02024g</name>
</gene>
<comment type="catalytic activity">
    <reaction evidence="12">
        <text>FMN + ATP + H(+) = FAD + diphosphate</text>
        <dbReference type="Rhea" id="RHEA:17237"/>
        <dbReference type="ChEBI" id="CHEBI:15378"/>
        <dbReference type="ChEBI" id="CHEBI:30616"/>
        <dbReference type="ChEBI" id="CHEBI:33019"/>
        <dbReference type="ChEBI" id="CHEBI:57692"/>
        <dbReference type="ChEBI" id="CHEBI:58210"/>
        <dbReference type="EC" id="2.7.7.2"/>
    </reaction>
</comment>
<sequence length="251" mass="29079">MTTESALIRACRQCHDIVERYLDSKDGDLRSRGQAQVKRSLAIVKDALGKHDMSEIAVSFNGGKDCQVMLIIFMAALYSEMDTRPTLLDGFDRLRCIYVHVNNSFEEVDKFVDDCKSQYALEVVRLPPPLKEAFDHYLGLHENIRAILVGIRRTDPYGSKLSYYEKTDHGWPEFMRVHPVLEWHYVEIWDFLLFTEVPYCPLYDQGYTSLGGTKNTCKNPTLERLDSHGNIIFRPAYELEDDDKERLSRIT</sequence>
<reference evidence="14" key="2">
    <citation type="submission" date="2014-06" db="EMBL/GenBank/DDBJ databases">
        <title>The complete genome of Blastobotrys (Arxula) adeninivorans LS3 - a yeast of biotechnological interest.</title>
        <authorList>
            <person name="Kunze G."/>
            <person name="Gaillardin C."/>
            <person name="Czernicka M."/>
            <person name="Durrens P."/>
            <person name="Martin T."/>
            <person name="Boer E."/>
            <person name="Gabaldon T."/>
            <person name="Cruz J."/>
            <person name="Talla E."/>
            <person name="Marck C."/>
            <person name="Goffeau A."/>
            <person name="Barbe V."/>
            <person name="Baret P."/>
            <person name="Baronian K."/>
            <person name="Beier S."/>
            <person name="Bleykasten C."/>
            <person name="Bode R."/>
            <person name="Casaregola S."/>
            <person name="Despons L."/>
            <person name="Fairhead C."/>
            <person name="Giersberg M."/>
            <person name="Gierski P."/>
            <person name="Hahnel U."/>
            <person name="Hartmann A."/>
            <person name="Jankowska D."/>
            <person name="Jubin C."/>
            <person name="Jung P."/>
            <person name="Lafontaine I."/>
            <person name="Leh-Louis V."/>
            <person name="Lemaire M."/>
            <person name="Marcet-Houben M."/>
            <person name="Mascher M."/>
            <person name="Morel G."/>
            <person name="Richard G.-F."/>
            <person name="Riechen J."/>
            <person name="Sacerdot C."/>
            <person name="Sarkar A."/>
            <person name="Savel G."/>
            <person name="Schacherer J."/>
            <person name="Sherman D."/>
            <person name="Straub M.-L."/>
            <person name="Stein N."/>
            <person name="Thierry A."/>
            <person name="Trautwein-Schult A."/>
            <person name="Westhof E."/>
            <person name="Worch S."/>
            <person name="Dujon B."/>
            <person name="Souciet J.-L."/>
            <person name="Wincker P."/>
            <person name="Scholz U."/>
            <person name="Neuveglise N."/>
        </authorList>
    </citation>
    <scope>NUCLEOTIDE SEQUENCE</scope>
    <source>
        <strain evidence="14">LS3</strain>
    </source>
</reference>
<feature type="domain" description="Phosphoadenosine phosphosulphate reductase" evidence="13">
    <location>
        <begin position="56"/>
        <end position="216"/>
    </location>
</feature>
<dbReference type="AlphaFoldDB" id="A0A060T460"/>
<dbReference type="EC" id="2.7.7.2" evidence="2"/>
<dbReference type="CDD" id="cd23948">
    <property type="entry name" value="FAD_synthase"/>
    <property type="match status" value="1"/>
</dbReference>
<keyword evidence="4" id="KW-0288">FMN</keyword>
<evidence type="ECO:0000256" key="5">
    <source>
        <dbReference type="ARBA" id="ARBA00022679"/>
    </source>
</evidence>
<evidence type="ECO:0000256" key="6">
    <source>
        <dbReference type="ARBA" id="ARBA00022695"/>
    </source>
</evidence>
<comment type="pathway">
    <text evidence="1">Cofactor biosynthesis; FAD biosynthesis; FAD from FMN: step 1/1.</text>
</comment>
<reference evidence="14" key="1">
    <citation type="submission" date="2014-02" db="EMBL/GenBank/DDBJ databases">
        <authorList>
            <person name="Genoscope - CEA"/>
        </authorList>
    </citation>
    <scope>NUCLEOTIDE SEQUENCE</scope>
    <source>
        <strain evidence="14">LS3</strain>
    </source>
</reference>
<keyword evidence="3" id="KW-0285">Flavoprotein</keyword>
<dbReference type="EMBL" id="HG937693">
    <property type="protein sequence ID" value="CDP33981.1"/>
    <property type="molecule type" value="Genomic_DNA"/>
</dbReference>
<evidence type="ECO:0000256" key="9">
    <source>
        <dbReference type="ARBA" id="ARBA00022840"/>
    </source>
</evidence>
<keyword evidence="8" id="KW-0274">FAD</keyword>
<dbReference type="Gene3D" id="3.40.50.620">
    <property type="entry name" value="HUPs"/>
    <property type="match status" value="1"/>
</dbReference>
<dbReference type="GO" id="GO:0006747">
    <property type="term" value="P:FAD biosynthetic process"/>
    <property type="evidence" value="ECO:0007669"/>
    <property type="project" value="TreeGrafter"/>
</dbReference>
<evidence type="ECO:0000256" key="4">
    <source>
        <dbReference type="ARBA" id="ARBA00022643"/>
    </source>
</evidence>
<keyword evidence="6" id="KW-0548">Nucleotidyltransferase</keyword>
<dbReference type="GO" id="GO:0005524">
    <property type="term" value="F:ATP binding"/>
    <property type="evidence" value="ECO:0007669"/>
    <property type="project" value="UniProtKB-KW"/>
</dbReference>
<proteinExistence type="predicted"/>
<organism evidence="14">
    <name type="scientific">Blastobotrys adeninivorans</name>
    <name type="common">Yeast</name>
    <name type="synonym">Arxula adeninivorans</name>
    <dbReference type="NCBI Taxonomy" id="409370"/>
    <lineage>
        <taxon>Eukaryota</taxon>
        <taxon>Fungi</taxon>
        <taxon>Dikarya</taxon>
        <taxon>Ascomycota</taxon>
        <taxon>Saccharomycotina</taxon>
        <taxon>Dipodascomycetes</taxon>
        <taxon>Dipodascales</taxon>
        <taxon>Trichomonascaceae</taxon>
        <taxon>Blastobotrys</taxon>
    </lineage>
</organism>
<keyword evidence="7" id="KW-0547">Nucleotide-binding</keyword>
<evidence type="ECO:0000256" key="3">
    <source>
        <dbReference type="ARBA" id="ARBA00022630"/>
    </source>
</evidence>
<dbReference type="GO" id="GO:0003919">
    <property type="term" value="F:FMN adenylyltransferase activity"/>
    <property type="evidence" value="ECO:0007669"/>
    <property type="project" value="UniProtKB-EC"/>
</dbReference>
<accession>A0A060T460</accession>
<dbReference type="PhylomeDB" id="A0A060T460"/>
<dbReference type="InterPro" id="IPR014729">
    <property type="entry name" value="Rossmann-like_a/b/a_fold"/>
</dbReference>
<dbReference type="PANTHER" id="PTHR23293">
    <property type="entry name" value="FAD SYNTHETASE-RELATED FMN ADENYLYLTRANSFERASE"/>
    <property type="match status" value="1"/>
</dbReference>
<evidence type="ECO:0000256" key="7">
    <source>
        <dbReference type="ARBA" id="ARBA00022741"/>
    </source>
</evidence>
<evidence type="ECO:0000256" key="1">
    <source>
        <dbReference type="ARBA" id="ARBA00004726"/>
    </source>
</evidence>
<evidence type="ECO:0000256" key="8">
    <source>
        <dbReference type="ARBA" id="ARBA00022827"/>
    </source>
</evidence>
<keyword evidence="5" id="KW-0808">Transferase</keyword>
<evidence type="ECO:0000256" key="10">
    <source>
        <dbReference type="ARBA" id="ARBA00031145"/>
    </source>
</evidence>